<sequence length="125" mass="13902">MLSSPKSKKSVSSANKKRPASRVWSPVTFGWASVAAELRAARLARHFTIRDLAREVDCDHTVIFRLERATPVAVEHLLSLLLWLGREPFAFTSVDKRYKAKLSPGMSKKVSASSAPRKAAKKAKR</sequence>
<evidence type="ECO:0000313" key="2">
    <source>
        <dbReference type="Proteomes" id="UP000616151"/>
    </source>
</evidence>
<evidence type="ECO:0000313" key="1">
    <source>
        <dbReference type="EMBL" id="MBK1869212.1"/>
    </source>
</evidence>
<proteinExistence type="predicted"/>
<organism evidence="1 2">
    <name type="scientific">Taklimakanibacter albus</name>
    <dbReference type="NCBI Taxonomy" id="2800327"/>
    <lineage>
        <taxon>Bacteria</taxon>
        <taxon>Pseudomonadati</taxon>
        <taxon>Pseudomonadota</taxon>
        <taxon>Alphaproteobacteria</taxon>
        <taxon>Hyphomicrobiales</taxon>
        <taxon>Aestuariivirgaceae</taxon>
        <taxon>Taklimakanibacter</taxon>
    </lineage>
</organism>
<dbReference type="EMBL" id="JAENHL010000007">
    <property type="protein sequence ID" value="MBK1869212.1"/>
    <property type="molecule type" value="Genomic_DNA"/>
</dbReference>
<gene>
    <name evidence="1" type="ORF">JHL16_22825</name>
</gene>
<reference evidence="1" key="1">
    <citation type="submission" date="2021-01" db="EMBL/GenBank/DDBJ databases">
        <authorList>
            <person name="Sun Q."/>
        </authorList>
    </citation>
    <scope>NUCLEOTIDE SEQUENCE</scope>
    <source>
        <strain evidence="1">YIM B02566</strain>
    </source>
</reference>
<protein>
    <submittedName>
        <fullName evidence="1">Uncharacterized protein</fullName>
    </submittedName>
</protein>
<comment type="caution">
    <text evidence="1">The sequence shown here is derived from an EMBL/GenBank/DDBJ whole genome shotgun (WGS) entry which is preliminary data.</text>
</comment>
<accession>A0ACC5R9B9</accession>
<dbReference type="Proteomes" id="UP000616151">
    <property type="component" value="Unassembled WGS sequence"/>
</dbReference>
<keyword evidence="2" id="KW-1185">Reference proteome</keyword>
<name>A0ACC5R9B9_9HYPH</name>